<feature type="compositionally biased region" description="Polar residues" evidence="7">
    <location>
        <begin position="486"/>
        <end position="512"/>
    </location>
</feature>
<evidence type="ECO:0000313" key="9">
    <source>
        <dbReference type="EMBL" id="KHN76459.1"/>
    </source>
</evidence>
<dbReference type="AlphaFoldDB" id="A0A0B2V4P7"/>
<sequence>MTKVIFQEIIRVSLSDSFDHSPADKNYMSLTLRIDERQSKSEKEFTFNLSKEEDPRFVYSLPLRRSNYDSLRHEQDLVCDFDSFPKMIADFIRDLQRSSSSYLKGSITDDKSLFRFELIAKMDFKWVCVVSLCLHALSDAALVIHLVDRVLLLKKQLRELNNVRDNLVEAQAELKKLKEAATHTAKEQLERIAALEAEKNEALAREKAVEERLTEEIEDLKTDREMLSTEVSMLRQEVIDFRARVDGLVEENVSLKERERTLNDTLDSVEDRLDISEQKATELAVALEERDEEIDAKMCEINNLREMLEVSEAENASLQAKLRELREDRDRWRADNEKGIKIINKLYKEQKERRARCDEIQSSSLLGRVRQLETDLEERKRTIDAMSESNAQLRGQVENVVAECAKAKKDAEEWAAKYDKKEKMLGDLLKLRHNTSPIGAPLMQLGTTPVPQTPIVYPRMLGWSTMTGQLTTPLRTSPYARGPQLSVPNNENVLPASTPTTSQLAPTQPNQS</sequence>
<name>A0A0B2V4P7_TOXCA</name>
<keyword evidence="4" id="KW-0206">Cytoskeleton</keyword>
<dbReference type="Proteomes" id="UP000031036">
    <property type="component" value="Unassembled WGS sequence"/>
</dbReference>
<dbReference type="InterPro" id="IPR032396">
    <property type="entry name" value="SAS-6_N"/>
</dbReference>
<feature type="coiled-coil region" evidence="6">
    <location>
        <begin position="369"/>
        <end position="424"/>
    </location>
</feature>
<organism evidence="9 10">
    <name type="scientific">Toxocara canis</name>
    <name type="common">Canine roundworm</name>
    <dbReference type="NCBI Taxonomy" id="6265"/>
    <lineage>
        <taxon>Eukaryota</taxon>
        <taxon>Metazoa</taxon>
        <taxon>Ecdysozoa</taxon>
        <taxon>Nematoda</taxon>
        <taxon>Chromadorea</taxon>
        <taxon>Rhabditida</taxon>
        <taxon>Spirurina</taxon>
        <taxon>Ascaridomorpha</taxon>
        <taxon>Ascaridoidea</taxon>
        <taxon>Toxocaridae</taxon>
        <taxon>Toxocara</taxon>
    </lineage>
</organism>
<dbReference type="OrthoDB" id="49058at2759"/>
<evidence type="ECO:0000256" key="2">
    <source>
        <dbReference type="ARBA" id="ARBA00022490"/>
    </source>
</evidence>
<keyword evidence="3 6" id="KW-0175">Coiled coil</keyword>
<evidence type="ECO:0000256" key="1">
    <source>
        <dbReference type="ARBA" id="ARBA00004300"/>
    </source>
</evidence>
<protein>
    <submittedName>
        <fullName evidence="9">Spindle assembly abnormal protein 6</fullName>
    </submittedName>
</protein>
<keyword evidence="2" id="KW-0963">Cytoplasm</keyword>
<dbReference type="STRING" id="6265.A0A0B2V4P7"/>
<dbReference type="OMA" id="GKMGFKW"/>
<keyword evidence="10" id="KW-1185">Reference proteome</keyword>
<dbReference type="InterPro" id="IPR038558">
    <property type="entry name" value="SAS-6_N_sf"/>
</dbReference>
<feature type="coiled-coil region" evidence="6">
    <location>
        <begin position="150"/>
        <end position="335"/>
    </location>
</feature>
<dbReference type="Gene3D" id="2.170.210.20">
    <property type="entry name" value="Spindle assembly abnormal protein 6, N-terminal domain"/>
    <property type="match status" value="1"/>
</dbReference>
<evidence type="ECO:0000313" key="10">
    <source>
        <dbReference type="Proteomes" id="UP000031036"/>
    </source>
</evidence>
<dbReference type="EMBL" id="JPKZ01002490">
    <property type="protein sequence ID" value="KHN76459.1"/>
    <property type="molecule type" value="Genomic_DNA"/>
</dbReference>
<evidence type="ECO:0000256" key="3">
    <source>
        <dbReference type="ARBA" id="ARBA00023054"/>
    </source>
</evidence>
<comment type="subcellular location">
    <subcellularLocation>
        <location evidence="1">Cytoplasm</location>
        <location evidence="1">Cytoskeleton</location>
        <location evidence="1">Microtubule organizing center</location>
        <location evidence="1">Centrosome</location>
    </subcellularLocation>
</comment>
<dbReference type="GO" id="GO:0005813">
    <property type="term" value="C:centrosome"/>
    <property type="evidence" value="ECO:0007669"/>
    <property type="project" value="UniProtKB-SubCell"/>
</dbReference>
<keyword evidence="5" id="KW-0131">Cell cycle</keyword>
<reference evidence="9 10" key="1">
    <citation type="submission" date="2014-11" db="EMBL/GenBank/DDBJ databases">
        <title>Genetic blueprint of the zoonotic pathogen Toxocara canis.</title>
        <authorList>
            <person name="Zhu X.-Q."/>
            <person name="Korhonen P.K."/>
            <person name="Cai H."/>
            <person name="Young N.D."/>
            <person name="Nejsum P."/>
            <person name="von Samson-Himmelstjerna G."/>
            <person name="Boag P.R."/>
            <person name="Tan P."/>
            <person name="Li Q."/>
            <person name="Min J."/>
            <person name="Yang Y."/>
            <person name="Wang X."/>
            <person name="Fang X."/>
            <person name="Hall R.S."/>
            <person name="Hofmann A."/>
            <person name="Sternberg P.W."/>
            <person name="Jex A.R."/>
            <person name="Gasser R.B."/>
        </authorList>
    </citation>
    <scope>NUCLEOTIDE SEQUENCE [LARGE SCALE GENOMIC DNA]</scope>
    <source>
        <strain evidence="9">PN_DK_2014</strain>
    </source>
</reference>
<dbReference type="Pfam" id="PF16531">
    <property type="entry name" value="SAS-6_N"/>
    <property type="match status" value="1"/>
</dbReference>
<feature type="domain" description="Spindle assembly abnormal protein 6 N-terminal" evidence="8">
    <location>
        <begin position="9"/>
        <end position="133"/>
    </location>
</feature>
<dbReference type="GO" id="GO:0005814">
    <property type="term" value="C:centriole"/>
    <property type="evidence" value="ECO:0007669"/>
    <property type="project" value="TreeGrafter"/>
</dbReference>
<feature type="region of interest" description="Disordered" evidence="7">
    <location>
        <begin position="474"/>
        <end position="512"/>
    </location>
</feature>
<evidence type="ECO:0000256" key="5">
    <source>
        <dbReference type="ARBA" id="ARBA00023306"/>
    </source>
</evidence>
<evidence type="ECO:0000256" key="6">
    <source>
        <dbReference type="SAM" id="Coils"/>
    </source>
</evidence>
<gene>
    <name evidence="9" type="primary">sas-6</name>
    <name evidence="9" type="ORF">Tcan_10994</name>
</gene>
<dbReference type="GO" id="GO:0007099">
    <property type="term" value="P:centriole replication"/>
    <property type="evidence" value="ECO:0007669"/>
    <property type="project" value="TreeGrafter"/>
</dbReference>
<proteinExistence type="predicted"/>
<evidence type="ECO:0000256" key="7">
    <source>
        <dbReference type="SAM" id="MobiDB-lite"/>
    </source>
</evidence>
<evidence type="ECO:0000256" key="4">
    <source>
        <dbReference type="ARBA" id="ARBA00023212"/>
    </source>
</evidence>
<accession>A0A0B2V4P7</accession>
<dbReference type="PANTHER" id="PTHR44281:SF2">
    <property type="entry name" value="SPINDLE ASSEMBLY ABNORMAL PROTEIN 6 HOMOLOG"/>
    <property type="match status" value="1"/>
</dbReference>
<evidence type="ECO:0000259" key="8">
    <source>
        <dbReference type="Pfam" id="PF16531"/>
    </source>
</evidence>
<dbReference type="PANTHER" id="PTHR44281">
    <property type="entry name" value="SPINDLE ASSEMBLY ABNORMAL PROTEIN 6 HOMOLOG"/>
    <property type="match status" value="1"/>
</dbReference>
<comment type="caution">
    <text evidence="9">The sequence shown here is derived from an EMBL/GenBank/DDBJ whole genome shotgun (WGS) entry which is preliminary data.</text>
</comment>